<dbReference type="OrthoDB" id="9803238at2"/>
<accession>A0A364P2P6</accession>
<gene>
    <name evidence="3" type="ORF">CU669_00500</name>
</gene>
<dbReference type="Gene3D" id="3.40.50.2000">
    <property type="entry name" value="Glycogen Phosphorylase B"/>
    <property type="match status" value="2"/>
</dbReference>
<evidence type="ECO:0000256" key="1">
    <source>
        <dbReference type="RuleBase" id="RU003513"/>
    </source>
</evidence>
<dbReference type="PANTHER" id="PTHR43174:SF1">
    <property type="entry name" value="UDP-N-ACETYLGLUCOSAMINE 2-EPIMERASE"/>
    <property type="match status" value="1"/>
</dbReference>
<comment type="caution">
    <text evidence="3">The sequence shown here is derived from an EMBL/GenBank/DDBJ whole genome shotgun (WGS) entry which is preliminary data.</text>
</comment>
<evidence type="ECO:0000313" key="3">
    <source>
        <dbReference type="EMBL" id="RAU23622.1"/>
    </source>
</evidence>
<sequence>MTKRSRTVVCVVGARPNYMKAAPIVAALRDSAALTPMLVHTGQHYDPDMNEKFFAELGMPAPQSNLGVGSGSHAVQTAEVMIRFEPVLDAAQDPILLVVGDVNSTIACALVAAKKGIPVIHVEAGLRSRDRAMPEEINRVLTDQISDLLFTTERSAAANLTAEGIDAARIHFVGNVMIDTLVANLPRAISPAETLAAAGLPVVDRFAVSTLHRPSNVDDPSVLGCLLDCLSEIGRDLPVILPLHPRTRARIESCGLSAKLDGKTILPLGPQGYLAMLGLMKNATLVLTDSGGIQEETTALGIPCLTLRDNTERPATVAFGTNTLVGRDPARILACAREALAGGGKAGRIPEFWDGHAARRIVSVLETAFT</sequence>
<dbReference type="NCBIfam" id="TIGR00236">
    <property type="entry name" value="wecB"/>
    <property type="match status" value="1"/>
</dbReference>
<dbReference type="AlphaFoldDB" id="A0A364P2P6"/>
<dbReference type="SUPFAM" id="SSF53756">
    <property type="entry name" value="UDP-Glycosyltransferase/glycogen phosphorylase"/>
    <property type="match status" value="1"/>
</dbReference>
<reference evidence="3 4" key="1">
    <citation type="submission" date="2017-11" db="EMBL/GenBank/DDBJ databases">
        <title>Draft genome sequence of magnetotactic bacterium Magnetospirillum kuznetsovii LBB-42.</title>
        <authorList>
            <person name="Grouzdev D.S."/>
            <person name="Rysina M.S."/>
            <person name="Baslerov R.V."/>
            <person name="Koziaeva V."/>
        </authorList>
    </citation>
    <scope>NUCLEOTIDE SEQUENCE [LARGE SCALE GENOMIC DNA]</scope>
    <source>
        <strain evidence="3 4">LBB-42</strain>
    </source>
</reference>
<comment type="similarity">
    <text evidence="1">Belongs to the UDP-N-acetylglucosamine 2-epimerase family.</text>
</comment>
<name>A0A364P2P6_9PROT</name>
<keyword evidence="1" id="KW-0413">Isomerase</keyword>
<dbReference type="GO" id="GO:0016853">
    <property type="term" value="F:isomerase activity"/>
    <property type="evidence" value="ECO:0007669"/>
    <property type="project" value="UniProtKB-KW"/>
</dbReference>
<protein>
    <submittedName>
        <fullName evidence="3">UDP-N-acetylglucosamine 2-epimerase (Non-hydrolyzing)</fullName>
    </submittedName>
</protein>
<proteinExistence type="inferred from homology"/>
<dbReference type="CDD" id="cd03786">
    <property type="entry name" value="GTB_UDP-GlcNAc_2-Epimerase"/>
    <property type="match status" value="1"/>
</dbReference>
<keyword evidence="4" id="KW-1185">Reference proteome</keyword>
<dbReference type="InterPro" id="IPR029767">
    <property type="entry name" value="WecB-like"/>
</dbReference>
<evidence type="ECO:0000313" key="4">
    <source>
        <dbReference type="Proteomes" id="UP000251075"/>
    </source>
</evidence>
<dbReference type="RefSeq" id="WP_112141853.1">
    <property type="nucleotide sequence ID" value="NZ_PGTO01000001.1"/>
</dbReference>
<dbReference type="Proteomes" id="UP000251075">
    <property type="component" value="Unassembled WGS sequence"/>
</dbReference>
<dbReference type="EMBL" id="PGTO01000001">
    <property type="protein sequence ID" value="RAU23622.1"/>
    <property type="molecule type" value="Genomic_DNA"/>
</dbReference>
<evidence type="ECO:0000259" key="2">
    <source>
        <dbReference type="Pfam" id="PF02350"/>
    </source>
</evidence>
<feature type="domain" description="UDP-N-acetylglucosamine 2-epimerase" evidence="2">
    <location>
        <begin position="27"/>
        <end position="366"/>
    </location>
</feature>
<dbReference type="InterPro" id="IPR003331">
    <property type="entry name" value="UDP_GlcNAc_Epimerase_2_dom"/>
</dbReference>
<dbReference type="Pfam" id="PF02350">
    <property type="entry name" value="Epimerase_2"/>
    <property type="match status" value="1"/>
</dbReference>
<dbReference type="PANTHER" id="PTHR43174">
    <property type="entry name" value="UDP-N-ACETYLGLUCOSAMINE 2-EPIMERASE"/>
    <property type="match status" value="1"/>
</dbReference>
<organism evidence="3 4">
    <name type="scientific">Paramagnetospirillum kuznetsovii</name>
    <dbReference type="NCBI Taxonomy" id="2053833"/>
    <lineage>
        <taxon>Bacteria</taxon>
        <taxon>Pseudomonadati</taxon>
        <taxon>Pseudomonadota</taxon>
        <taxon>Alphaproteobacteria</taxon>
        <taxon>Rhodospirillales</taxon>
        <taxon>Magnetospirillaceae</taxon>
        <taxon>Paramagnetospirillum</taxon>
    </lineage>
</organism>